<dbReference type="RefSeq" id="WP_114280458.1">
    <property type="nucleotide sequence ID" value="NZ_QPJY01000008.1"/>
</dbReference>
<protein>
    <recommendedName>
        <fullName evidence="4">Helix-turn-helix protein</fullName>
    </recommendedName>
</protein>
<dbReference type="EMBL" id="QPJY01000008">
    <property type="protein sequence ID" value="RCX28037.1"/>
    <property type="molecule type" value="Genomic_DNA"/>
</dbReference>
<keyword evidence="3" id="KW-1185">Reference proteome</keyword>
<comment type="caution">
    <text evidence="2">The sequence shown here is derived from an EMBL/GenBank/DDBJ whole genome shotgun (WGS) entry which is preliminary data.</text>
</comment>
<evidence type="ECO:0000313" key="2">
    <source>
        <dbReference type="EMBL" id="RCX28037.1"/>
    </source>
</evidence>
<organism evidence="2 3">
    <name type="scientific">Thioalbus denitrificans</name>
    <dbReference type="NCBI Taxonomy" id="547122"/>
    <lineage>
        <taxon>Bacteria</taxon>
        <taxon>Pseudomonadati</taxon>
        <taxon>Pseudomonadota</taxon>
        <taxon>Gammaproteobacteria</taxon>
        <taxon>Chromatiales</taxon>
        <taxon>Ectothiorhodospiraceae</taxon>
        <taxon>Thioalbus</taxon>
    </lineage>
</organism>
<proteinExistence type="predicted"/>
<evidence type="ECO:0008006" key="4">
    <source>
        <dbReference type="Google" id="ProtNLM"/>
    </source>
</evidence>
<evidence type="ECO:0000256" key="1">
    <source>
        <dbReference type="SAM" id="MobiDB-lite"/>
    </source>
</evidence>
<feature type="compositionally biased region" description="Basic and acidic residues" evidence="1">
    <location>
        <begin position="223"/>
        <end position="234"/>
    </location>
</feature>
<accession>A0A369C5Z3</accession>
<dbReference type="OrthoDB" id="8556561at2"/>
<evidence type="ECO:0000313" key="3">
    <source>
        <dbReference type="Proteomes" id="UP000252707"/>
    </source>
</evidence>
<sequence>MNGQPVVVSPHTRALEALIRAQAEALSTSSAGGAEQEGMLFLGTWHDAYPTILVRDPFLTDGAKVHFLYLMQEARCKPNGAIAMPSVRETCRVLGHSRGTVIRNLLLLRITRWISLCQRVRDASGRFRGNLYAIHSEPAPLADAAYLDDGYIRLLEESAHGHQNPHVRRAALSALEGIDRDVAEGRDPLEQPDAMARRMEAAATVERRSGGFFGLALGGSAARGDRKGRNDTRGSGEGGAPRRSVHSVASRGGVQNLDPVTEPGTNFDSAPPVNGQNGHRAVQILPGPKFEPGEAQPGTNFRPGIQLTENKESTNFGPGSCSSSGSNKTTTTTAGGRSKSAPPSTPDDLRWPEQFDDNTRRVVGRVLRARLPAEHHQDILDALAHKALDTSDPLRSPGRYAAELCERVRAGVFVPVGPPLASWSPPHNRAPERASNTGRDLELSHLRGDIQALERLIEASRTPNARKGLETQLGRLRAQLQEAESRRGARP</sequence>
<name>A0A369C5Z3_9GAMM</name>
<reference evidence="2 3" key="1">
    <citation type="submission" date="2018-07" db="EMBL/GenBank/DDBJ databases">
        <title>Genomic Encyclopedia of Type Strains, Phase IV (KMG-IV): sequencing the most valuable type-strain genomes for metagenomic binning, comparative biology and taxonomic classification.</title>
        <authorList>
            <person name="Goeker M."/>
        </authorList>
    </citation>
    <scope>NUCLEOTIDE SEQUENCE [LARGE SCALE GENOMIC DNA]</scope>
    <source>
        <strain evidence="2 3">DSM 26407</strain>
    </source>
</reference>
<dbReference type="AlphaFoldDB" id="A0A369C5Z3"/>
<gene>
    <name evidence="2" type="ORF">DFQ59_10865</name>
</gene>
<feature type="compositionally biased region" description="Low complexity" evidence="1">
    <location>
        <begin position="317"/>
        <end position="340"/>
    </location>
</feature>
<feature type="region of interest" description="Disordered" evidence="1">
    <location>
        <begin position="214"/>
        <end position="353"/>
    </location>
</feature>
<dbReference type="Proteomes" id="UP000252707">
    <property type="component" value="Unassembled WGS sequence"/>
</dbReference>